<dbReference type="PANTHER" id="PTHR42879:SF6">
    <property type="entry name" value="NADPH-DEPENDENT REDUCTASE BACG"/>
    <property type="match status" value="1"/>
</dbReference>
<dbReference type="RefSeq" id="WP_113825730.1">
    <property type="nucleotide sequence ID" value="NZ_QOCE01000051.1"/>
</dbReference>
<dbReference type="OrthoDB" id="7257744at2"/>
<reference evidence="2 3" key="1">
    <citation type="submission" date="2018-07" db="EMBL/GenBank/DDBJ databases">
        <title>Modular assembly of carbohydrate-degrading microbial communities in the ocean.</title>
        <authorList>
            <person name="Enke T.N."/>
            <person name="Datta M.S."/>
            <person name="Schwartzman J.A."/>
            <person name="Cermak N."/>
            <person name="Schmitz D.A."/>
            <person name="Barrere J."/>
            <person name="Cordero O.X."/>
        </authorList>
    </citation>
    <scope>NUCLEOTIDE SEQUENCE [LARGE SCALE GENOMIC DNA]</scope>
    <source>
        <strain evidence="2 3">C3M10</strain>
    </source>
</reference>
<evidence type="ECO:0000256" key="1">
    <source>
        <dbReference type="ARBA" id="ARBA00006484"/>
    </source>
</evidence>
<name>A0A366WK06_9RHOB</name>
<organism evidence="2 3">
    <name type="scientific">Phaeobacter gallaeciensis</name>
    <dbReference type="NCBI Taxonomy" id="60890"/>
    <lineage>
        <taxon>Bacteria</taxon>
        <taxon>Pseudomonadati</taxon>
        <taxon>Pseudomonadota</taxon>
        <taxon>Alphaproteobacteria</taxon>
        <taxon>Rhodobacterales</taxon>
        <taxon>Roseobacteraceae</taxon>
        <taxon>Phaeobacter</taxon>
    </lineage>
</organism>
<dbReference type="EMBL" id="QOCE01000051">
    <property type="protein sequence ID" value="RBW50325.1"/>
    <property type="molecule type" value="Genomic_DNA"/>
</dbReference>
<dbReference type="PANTHER" id="PTHR42879">
    <property type="entry name" value="3-OXOACYL-(ACYL-CARRIER-PROTEIN) REDUCTASE"/>
    <property type="match status" value="1"/>
</dbReference>
<comment type="similarity">
    <text evidence="1">Belongs to the short-chain dehydrogenases/reductases (SDR) family.</text>
</comment>
<dbReference type="AlphaFoldDB" id="A0A366WK06"/>
<evidence type="ECO:0000313" key="2">
    <source>
        <dbReference type="EMBL" id="RBW50325.1"/>
    </source>
</evidence>
<dbReference type="InterPro" id="IPR036291">
    <property type="entry name" value="NAD(P)-bd_dom_sf"/>
</dbReference>
<dbReference type="Gene3D" id="3.40.50.720">
    <property type="entry name" value="NAD(P)-binding Rossmann-like Domain"/>
    <property type="match status" value="1"/>
</dbReference>
<comment type="caution">
    <text evidence="2">The sequence shown here is derived from an EMBL/GenBank/DDBJ whole genome shotgun (WGS) entry which is preliminary data.</text>
</comment>
<dbReference type="Proteomes" id="UP000252706">
    <property type="component" value="Unassembled WGS sequence"/>
</dbReference>
<dbReference type="InterPro" id="IPR002347">
    <property type="entry name" value="SDR_fam"/>
</dbReference>
<evidence type="ECO:0000313" key="3">
    <source>
        <dbReference type="Proteomes" id="UP000252706"/>
    </source>
</evidence>
<gene>
    <name evidence="2" type="ORF">DS909_21945</name>
</gene>
<dbReference type="Pfam" id="PF13561">
    <property type="entry name" value="adh_short_C2"/>
    <property type="match status" value="1"/>
</dbReference>
<proteinExistence type="inferred from homology"/>
<dbReference type="CDD" id="cd05344">
    <property type="entry name" value="BKR_like_SDR_like"/>
    <property type="match status" value="1"/>
</dbReference>
<accession>A0A366WK06</accession>
<dbReference type="InterPro" id="IPR050259">
    <property type="entry name" value="SDR"/>
</dbReference>
<sequence>MADTKVAIITAGGSGMGADSARRLAADGFKVAILSSSGKGEALAAELGGIGVTGSNQSTDDLTRLVDATMEKWGRVDVLVNSAGHGPRAPVLELTDEDWHVGMDVYFLNAVRPTRLVAPIMIAQKSGTIINISTFAAFEPDPVFPTSGVMRAGLAAFSKLFSDRYAADNVRMNSVLPGFIDSLPENADFKAKIPMGRYGKSYDEIAATVGFLASEGGAYITGQNIRVDGGITRSV</sequence>
<protein>
    <submittedName>
        <fullName evidence="2">3-oxoacyl-ACP reductase</fullName>
    </submittedName>
</protein>
<dbReference type="SUPFAM" id="SSF51735">
    <property type="entry name" value="NAD(P)-binding Rossmann-fold domains"/>
    <property type="match status" value="1"/>
</dbReference>
<dbReference type="PRINTS" id="PR00081">
    <property type="entry name" value="GDHRDH"/>
</dbReference>